<proteinExistence type="inferred from homology"/>
<reference evidence="8 9" key="1">
    <citation type="submission" date="2022-12" db="EMBL/GenBank/DDBJ databases">
        <title>Chromosome-level genome of Tegillarca granosa.</title>
        <authorList>
            <person name="Kim J."/>
        </authorList>
    </citation>
    <scope>NUCLEOTIDE SEQUENCE [LARGE SCALE GENOMIC DNA]</scope>
    <source>
        <strain evidence="8">Teg-2019</strain>
        <tissue evidence="8">Adductor muscle</tissue>
    </source>
</reference>
<dbReference type="InterPro" id="IPR006076">
    <property type="entry name" value="FAD-dep_OxRdtase"/>
</dbReference>
<dbReference type="SUPFAM" id="SSF51971">
    <property type="entry name" value="Nucleotide-binding domain"/>
    <property type="match status" value="1"/>
</dbReference>
<evidence type="ECO:0000256" key="5">
    <source>
        <dbReference type="ARBA" id="ARBA00022827"/>
    </source>
</evidence>
<comment type="caution">
    <text evidence="8">The sequence shown here is derived from an EMBL/GenBank/DDBJ whole genome shotgun (WGS) entry which is preliminary data.</text>
</comment>
<evidence type="ECO:0000313" key="8">
    <source>
        <dbReference type="EMBL" id="KAJ8303130.1"/>
    </source>
</evidence>
<evidence type="ECO:0000259" key="7">
    <source>
        <dbReference type="Pfam" id="PF01266"/>
    </source>
</evidence>
<evidence type="ECO:0000256" key="1">
    <source>
        <dbReference type="ARBA" id="ARBA00001974"/>
    </source>
</evidence>
<organism evidence="8 9">
    <name type="scientific">Tegillarca granosa</name>
    <name type="common">Malaysian cockle</name>
    <name type="synonym">Anadara granosa</name>
    <dbReference type="NCBI Taxonomy" id="220873"/>
    <lineage>
        <taxon>Eukaryota</taxon>
        <taxon>Metazoa</taxon>
        <taxon>Spiralia</taxon>
        <taxon>Lophotrochozoa</taxon>
        <taxon>Mollusca</taxon>
        <taxon>Bivalvia</taxon>
        <taxon>Autobranchia</taxon>
        <taxon>Pteriomorphia</taxon>
        <taxon>Arcoida</taxon>
        <taxon>Arcoidea</taxon>
        <taxon>Arcidae</taxon>
        <taxon>Tegillarca</taxon>
    </lineage>
</organism>
<dbReference type="Gene3D" id="3.40.50.720">
    <property type="entry name" value="NAD(P)-binding Rossmann-like Domain"/>
    <property type="match status" value="2"/>
</dbReference>
<evidence type="ECO:0000313" key="9">
    <source>
        <dbReference type="Proteomes" id="UP001217089"/>
    </source>
</evidence>
<keyword evidence="5" id="KW-0274">FAD</keyword>
<dbReference type="Proteomes" id="UP001217089">
    <property type="component" value="Unassembled WGS sequence"/>
</dbReference>
<evidence type="ECO:0000256" key="4">
    <source>
        <dbReference type="ARBA" id="ARBA00022630"/>
    </source>
</evidence>
<name>A0ABQ9EHW3_TEGGR</name>
<dbReference type="Pfam" id="PF01266">
    <property type="entry name" value="DAO"/>
    <property type="match status" value="1"/>
</dbReference>
<evidence type="ECO:0000256" key="3">
    <source>
        <dbReference type="ARBA" id="ARBA00006730"/>
    </source>
</evidence>
<feature type="domain" description="FAD dependent oxidoreductase" evidence="7">
    <location>
        <begin position="35"/>
        <end position="140"/>
    </location>
</feature>
<accession>A0ABQ9EHW3</accession>
<keyword evidence="4" id="KW-0285">Flavoprotein</keyword>
<evidence type="ECO:0000256" key="2">
    <source>
        <dbReference type="ARBA" id="ARBA00004253"/>
    </source>
</evidence>
<protein>
    <recommendedName>
        <fullName evidence="7">FAD dependent oxidoreductase domain-containing protein</fullName>
    </recommendedName>
</protein>
<comment type="cofactor">
    <cofactor evidence="1">
        <name>FAD</name>
        <dbReference type="ChEBI" id="CHEBI:57692"/>
    </cofactor>
</comment>
<comment type="similarity">
    <text evidence="3">Belongs to the DAMOX/DASOX family.</text>
</comment>
<dbReference type="PANTHER" id="PTHR11530">
    <property type="entry name" value="D-AMINO ACID OXIDASE"/>
    <property type="match status" value="1"/>
</dbReference>
<sequence>MQICLCFSDLQQSHYERGKGIYIASRCVVISMQSVAVIGAGAVGLSTALNIQRVLPEAKVRIIADKFSTETTSYGAGGIFLPTMKAIPGVPRERLRKWCQDSWDFYSELALSSKAAETGHVVSPGYIPCNGRNEEDRVYKDIVFSYREMTRSEMEKLNISGFRFKENGGEIEHRTINHIEELAGNYDIVVNCSGFRSKDLFNDKSVYAIRGQLARVVAPWIKAWYYPDNGSYIIVKDLKWIMNG</sequence>
<dbReference type="Gene3D" id="3.30.9.10">
    <property type="entry name" value="D-Amino Acid Oxidase, subunit A, domain 2"/>
    <property type="match status" value="2"/>
</dbReference>
<evidence type="ECO:0000256" key="6">
    <source>
        <dbReference type="ARBA" id="ARBA00023002"/>
    </source>
</evidence>
<keyword evidence="9" id="KW-1185">Reference proteome</keyword>
<dbReference type="PANTHER" id="PTHR11530:SF11">
    <property type="entry name" value="D-ASPARTATE OXIDASE"/>
    <property type="match status" value="1"/>
</dbReference>
<dbReference type="InterPro" id="IPR023209">
    <property type="entry name" value="DAO"/>
</dbReference>
<gene>
    <name evidence="8" type="ORF">KUTeg_019526</name>
</gene>
<comment type="subcellular location">
    <subcellularLocation>
        <location evidence="2">Peroxisome matrix</location>
    </subcellularLocation>
</comment>
<keyword evidence="6" id="KW-0560">Oxidoreductase</keyword>
<dbReference type="EMBL" id="JARBDR010000917">
    <property type="protein sequence ID" value="KAJ8303130.1"/>
    <property type="molecule type" value="Genomic_DNA"/>
</dbReference>